<keyword evidence="1" id="KW-0732">Signal</keyword>
<dbReference type="Proteomes" id="UP000034883">
    <property type="component" value="Chromosome"/>
</dbReference>
<sequence>MVFFCSIAIALTACGSNAATSAFRAGSLSPTCGPAGGSAVRLVLADGELTCETPEPATHITIWAQGTSLDEVEIARAHGAERCIEGACASIVGGTVHTLRAEADRSEVRWSLELADGAHDEGTAWVRVCAALAHPCR</sequence>
<keyword evidence="3" id="KW-1185">Reference proteome</keyword>
<dbReference type="EMBL" id="CP011125">
    <property type="protein sequence ID" value="AKF09615.1"/>
    <property type="molecule type" value="Genomic_DNA"/>
</dbReference>
<name>A0A0F6W7Z0_9BACT</name>
<feature type="chain" id="PRO_5002511823" description="Lipoprotein" evidence="1">
    <location>
        <begin position="19"/>
        <end position="137"/>
    </location>
</feature>
<evidence type="ECO:0000313" key="3">
    <source>
        <dbReference type="Proteomes" id="UP000034883"/>
    </source>
</evidence>
<gene>
    <name evidence="2" type="ORF">DB32_006764</name>
</gene>
<proteinExistence type="predicted"/>
<evidence type="ECO:0000313" key="2">
    <source>
        <dbReference type="EMBL" id="AKF09615.1"/>
    </source>
</evidence>
<dbReference type="STRING" id="927083.DB32_006764"/>
<evidence type="ECO:0008006" key="4">
    <source>
        <dbReference type="Google" id="ProtNLM"/>
    </source>
</evidence>
<accession>A0A0F6W7Z0</accession>
<feature type="signal peptide" evidence="1">
    <location>
        <begin position="1"/>
        <end position="18"/>
    </location>
</feature>
<protein>
    <recommendedName>
        <fullName evidence="4">Lipoprotein</fullName>
    </recommendedName>
</protein>
<dbReference type="KEGG" id="samy:DB32_006764"/>
<evidence type="ECO:0000256" key="1">
    <source>
        <dbReference type="SAM" id="SignalP"/>
    </source>
</evidence>
<organism evidence="2 3">
    <name type="scientific">Sandaracinus amylolyticus</name>
    <dbReference type="NCBI Taxonomy" id="927083"/>
    <lineage>
        <taxon>Bacteria</taxon>
        <taxon>Pseudomonadati</taxon>
        <taxon>Myxococcota</taxon>
        <taxon>Polyangia</taxon>
        <taxon>Polyangiales</taxon>
        <taxon>Sandaracinaceae</taxon>
        <taxon>Sandaracinus</taxon>
    </lineage>
</organism>
<dbReference type="AlphaFoldDB" id="A0A0F6W7Z0"/>
<reference evidence="2 3" key="1">
    <citation type="submission" date="2015-03" db="EMBL/GenBank/DDBJ databases">
        <title>Genome assembly of Sandaracinus amylolyticus DSM 53668.</title>
        <authorList>
            <person name="Sharma G."/>
            <person name="Subramanian S."/>
        </authorList>
    </citation>
    <scope>NUCLEOTIDE SEQUENCE [LARGE SCALE GENOMIC DNA]</scope>
    <source>
        <strain evidence="2 3">DSM 53668</strain>
    </source>
</reference>